<dbReference type="GeneID" id="41979657"/>
<comment type="caution">
    <text evidence="2">The sequence shown here is derived from an EMBL/GenBank/DDBJ whole genome shotgun (WGS) entry which is preliminary data.</text>
</comment>
<evidence type="ECO:0000313" key="2">
    <source>
        <dbReference type="EMBL" id="TPX17323.1"/>
    </source>
</evidence>
<dbReference type="InParanoid" id="A0A507BCR5"/>
<dbReference type="InterPro" id="IPR036322">
    <property type="entry name" value="WD40_repeat_dom_sf"/>
</dbReference>
<dbReference type="EMBL" id="SKBQ01000144">
    <property type="protein sequence ID" value="TPX17323.1"/>
    <property type="molecule type" value="Genomic_DNA"/>
</dbReference>
<evidence type="ECO:0000259" key="1">
    <source>
        <dbReference type="Pfam" id="PF22939"/>
    </source>
</evidence>
<organism evidence="2 3">
    <name type="scientific">Thyridium curvatum</name>
    <dbReference type="NCBI Taxonomy" id="1093900"/>
    <lineage>
        <taxon>Eukaryota</taxon>
        <taxon>Fungi</taxon>
        <taxon>Dikarya</taxon>
        <taxon>Ascomycota</taxon>
        <taxon>Pezizomycotina</taxon>
        <taxon>Sordariomycetes</taxon>
        <taxon>Sordariomycetidae</taxon>
        <taxon>Thyridiales</taxon>
        <taxon>Thyridiaceae</taxon>
        <taxon>Thyridium</taxon>
    </lineage>
</organism>
<reference evidence="2 3" key="1">
    <citation type="submission" date="2019-06" db="EMBL/GenBank/DDBJ databases">
        <title>Draft genome sequence of the filamentous fungus Phialemoniopsis curvata isolated from diesel fuel.</title>
        <authorList>
            <person name="Varaljay V.A."/>
            <person name="Lyon W.J."/>
            <person name="Crouch A.L."/>
            <person name="Drake C.E."/>
            <person name="Hollomon J.M."/>
            <person name="Nadeau L.J."/>
            <person name="Nunn H.S."/>
            <person name="Stevenson B.S."/>
            <person name="Bojanowski C.L."/>
            <person name="Crookes-Goodson W.J."/>
        </authorList>
    </citation>
    <scope>NUCLEOTIDE SEQUENCE [LARGE SCALE GENOMIC DNA]</scope>
    <source>
        <strain evidence="2 3">D216</strain>
    </source>
</reference>
<dbReference type="Pfam" id="PF22939">
    <property type="entry name" value="WHD_GPIID"/>
    <property type="match status" value="1"/>
</dbReference>
<sequence>MEAIYERMASAVQVGPSELYGTLGEKILAWATFARRPLSIKELNDALEDNGILEIHRTIGDLCGGLVVVDQEGRVSLIHQTAREYLCRSGPTSSSIVLDTKAINNRLFRTCVLRLMGNILRAKITQGRPPALLAYAASDWAYHLSRGSPTGSQNTGLLLKFLQGPAVLTWIQAAAETKQLRALVVASRQITEVVEKLKRLNDHESLLHRQAIEVLSAWATDLVKLVGKFGAPLLKRPDAIYKLIPPFCPEMSAVLQQFGVRESKTLSISGLNRNVWDDCLARLLLESGLMTSAVLAAGSRIAVLTNRKSSGCVFLISAYSFEEERRLNHGERVHRIQVDKTNTHLLSYGRKTTKVWDIPSGECLTTLENPSNRPRPHSVIFVENTNTVLVAGEDRIVRSFNFGADIVEWVCQGHIEQETSGHTLLNAPICSALSPDGEMIAFGYRGYPVTVWHLRDKFTMGRCNMAPDGFTIILQENALGEIIQFAWHPFSGEVIGLQRDGILFKWNPCDDEPTDVISAGAHSLCVSADGSLVATGDTVGTIKVYTTDDLSLLYQPSSQDAILGVDFSADSRRVYDIRASYGNVWEPNALVRLAESSECTDHSSDSWRETETTRRKRIWGKPRSYRSPLYSTR</sequence>
<keyword evidence="3" id="KW-1185">Reference proteome</keyword>
<dbReference type="RefSeq" id="XP_030999034.1">
    <property type="nucleotide sequence ID" value="XM_031135026.1"/>
</dbReference>
<gene>
    <name evidence="2" type="ORF">E0L32_012210</name>
</gene>
<dbReference type="InterPro" id="IPR054471">
    <property type="entry name" value="GPIID_WHD"/>
</dbReference>
<dbReference type="AlphaFoldDB" id="A0A507BCR5"/>
<dbReference type="Proteomes" id="UP000319257">
    <property type="component" value="Unassembled WGS sequence"/>
</dbReference>
<evidence type="ECO:0000313" key="3">
    <source>
        <dbReference type="Proteomes" id="UP000319257"/>
    </source>
</evidence>
<dbReference type="InterPro" id="IPR001680">
    <property type="entry name" value="WD40_rpt"/>
</dbReference>
<dbReference type="PANTHER" id="PTHR10039">
    <property type="entry name" value="AMELOGENIN"/>
    <property type="match status" value="1"/>
</dbReference>
<dbReference type="OrthoDB" id="1658288at2759"/>
<dbReference type="STRING" id="1093900.A0A507BCR5"/>
<proteinExistence type="predicted"/>
<protein>
    <recommendedName>
        <fullName evidence="1">GPI inositol-deacylase winged helix domain-containing protein</fullName>
    </recommendedName>
</protein>
<dbReference type="InterPro" id="IPR015943">
    <property type="entry name" value="WD40/YVTN_repeat-like_dom_sf"/>
</dbReference>
<dbReference type="Gene3D" id="2.130.10.10">
    <property type="entry name" value="YVTN repeat-like/Quinoprotein amine dehydrogenase"/>
    <property type="match status" value="2"/>
</dbReference>
<feature type="domain" description="GPI inositol-deacylase winged helix" evidence="1">
    <location>
        <begin position="24"/>
        <end position="92"/>
    </location>
</feature>
<dbReference type="PANTHER" id="PTHR10039:SF15">
    <property type="entry name" value="NACHT DOMAIN-CONTAINING PROTEIN"/>
    <property type="match status" value="1"/>
</dbReference>
<dbReference type="SUPFAM" id="SSF50978">
    <property type="entry name" value="WD40 repeat-like"/>
    <property type="match status" value="1"/>
</dbReference>
<dbReference type="SMART" id="SM00320">
    <property type="entry name" value="WD40"/>
    <property type="match status" value="4"/>
</dbReference>
<accession>A0A507BCR5</accession>
<name>A0A507BCR5_9PEZI</name>